<proteinExistence type="predicted"/>
<dbReference type="CDD" id="cd16936">
    <property type="entry name" value="HATPase_RsbW-like"/>
    <property type="match status" value="1"/>
</dbReference>
<dbReference type="SUPFAM" id="SSF55874">
    <property type="entry name" value="ATPase domain of HSP90 chaperone/DNA topoisomerase II/histidine kinase"/>
    <property type="match status" value="1"/>
</dbReference>
<dbReference type="InterPro" id="IPR050267">
    <property type="entry name" value="Anti-sigma-factor_SerPK"/>
</dbReference>
<keyword evidence="3" id="KW-0808">Transferase</keyword>
<name>A0A1G9D417_9BACL</name>
<dbReference type="EMBL" id="FNDX01000046">
    <property type="protein sequence ID" value="SDK58666.1"/>
    <property type="molecule type" value="Genomic_DNA"/>
</dbReference>
<dbReference type="RefSeq" id="WP_090718780.1">
    <property type="nucleotide sequence ID" value="NZ_CBCSKY010000071.1"/>
</dbReference>
<dbReference type="STRING" id="1174501.SAMN05216192_14636"/>
<sequence length="139" mass="15305">MNGLSEGIYSQILVIYRADDIALAMEITRTIAARAGFSEHDSILLQLVTEEACMNAFEHGCPAGNCMFKITWLVQSDVMEITICQSGEAYELHNDPLSPVKTGSRGRGLVLIKGIMDEVKLIPSGAYVTLLMRRGRRVT</sequence>
<evidence type="ECO:0000313" key="4">
    <source>
        <dbReference type="Proteomes" id="UP000199050"/>
    </source>
</evidence>
<gene>
    <name evidence="3" type="ORF">SAMN05216192_14636</name>
</gene>
<dbReference type="PANTHER" id="PTHR35526">
    <property type="entry name" value="ANTI-SIGMA-F FACTOR RSBW-RELATED"/>
    <property type="match status" value="1"/>
</dbReference>
<keyword evidence="1" id="KW-0723">Serine/threonine-protein kinase</keyword>
<dbReference type="Proteomes" id="UP000199050">
    <property type="component" value="Unassembled WGS sequence"/>
</dbReference>
<reference evidence="4" key="1">
    <citation type="submission" date="2016-10" db="EMBL/GenBank/DDBJ databases">
        <authorList>
            <person name="Varghese N."/>
            <person name="Submissions S."/>
        </authorList>
    </citation>
    <scope>NUCLEOTIDE SEQUENCE [LARGE SCALE GENOMIC DNA]</scope>
    <source>
        <strain evidence="4">CGMCC 1.11012</strain>
    </source>
</reference>
<dbReference type="PANTHER" id="PTHR35526:SF3">
    <property type="entry name" value="ANTI-SIGMA-F FACTOR RSBW"/>
    <property type="match status" value="1"/>
</dbReference>
<organism evidence="3 4">
    <name type="scientific">Paenibacillus typhae</name>
    <dbReference type="NCBI Taxonomy" id="1174501"/>
    <lineage>
        <taxon>Bacteria</taxon>
        <taxon>Bacillati</taxon>
        <taxon>Bacillota</taxon>
        <taxon>Bacilli</taxon>
        <taxon>Bacillales</taxon>
        <taxon>Paenibacillaceae</taxon>
        <taxon>Paenibacillus</taxon>
    </lineage>
</organism>
<dbReference type="OrthoDB" id="2886214at2"/>
<keyword evidence="4" id="KW-1185">Reference proteome</keyword>
<keyword evidence="3" id="KW-0418">Kinase</keyword>
<evidence type="ECO:0000313" key="3">
    <source>
        <dbReference type="EMBL" id="SDK58666.1"/>
    </source>
</evidence>
<evidence type="ECO:0000256" key="1">
    <source>
        <dbReference type="ARBA" id="ARBA00022527"/>
    </source>
</evidence>
<dbReference type="InterPro" id="IPR036890">
    <property type="entry name" value="HATPase_C_sf"/>
</dbReference>
<dbReference type="GO" id="GO:0004674">
    <property type="term" value="F:protein serine/threonine kinase activity"/>
    <property type="evidence" value="ECO:0007669"/>
    <property type="project" value="UniProtKB-KW"/>
</dbReference>
<dbReference type="Pfam" id="PF13581">
    <property type="entry name" value="HATPase_c_2"/>
    <property type="match status" value="1"/>
</dbReference>
<dbReference type="InterPro" id="IPR003594">
    <property type="entry name" value="HATPase_dom"/>
</dbReference>
<dbReference type="AlphaFoldDB" id="A0A1G9D417"/>
<dbReference type="Gene3D" id="3.30.565.10">
    <property type="entry name" value="Histidine kinase-like ATPase, C-terminal domain"/>
    <property type="match status" value="1"/>
</dbReference>
<accession>A0A1G9D417</accession>
<feature type="domain" description="Histidine kinase/HSP90-like ATPase" evidence="2">
    <location>
        <begin position="18"/>
        <end position="130"/>
    </location>
</feature>
<evidence type="ECO:0000259" key="2">
    <source>
        <dbReference type="Pfam" id="PF13581"/>
    </source>
</evidence>
<protein>
    <submittedName>
        <fullName evidence="3">Serine/threonine-protein kinase RsbW</fullName>
    </submittedName>
</protein>